<sequence>MWEVYFPQAFDEKLQLWLKHYVSSHGECLVQQLLVSLSLPFTFHWSACSNQHELLTRGVSLINVHCTNTVGHICGHPRKSRQNGTTELAGRVRGYREI</sequence>
<dbReference type="EMBL" id="CM055745">
    <property type="protein sequence ID" value="KAJ7997646.1"/>
    <property type="molecule type" value="Genomic_DNA"/>
</dbReference>
<comment type="caution">
    <text evidence="1">The sequence shown here is derived from an EMBL/GenBank/DDBJ whole genome shotgun (WGS) entry which is preliminary data.</text>
</comment>
<evidence type="ECO:0000313" key="2">
    <source>
        <dbReference type="Proteomes" id="UP001157502"/>
    </source>
</evidence>
<keyword evidence="2" id="KW-1185">Reference proteome</keyword>
<evidence type="ECO:0000313" key="1">
    <source>
        <dbReference type="EMBL" id="KAJ7997646.1"/>
    </source>
</evidence>
<name>A0ACC2G202_DALPE</name>
<accession>A0ACC2G202</accession>
<protein>
    <submittedName>
        <fullName evidence="1">Uncharacterized protein</fullName>
    </submittedName>
</protein>
<gene>
    <name evidence="1" type="ORF">DPEC_G00214290</name>
</gene>
<reference evidence="1" key="1">
    <citation type="submission" date="2021-05" db="EMBL/GenBank/DDBJ databases">
        <authorList>
            <person name="Pan Q."/>
            <person name="Jouanno E."/>
            <person name="Zahm M."/>
            <person name="Klopp C."/>
            <person name="Cabau C."/>
            <person name="Louis A."/>
            <person name="Berthelot C."/>
            <person name="Parey E."/>
            <person name="Roest Crollius H."/>
            <person name="Montfort J."/>
            <person name="Robinson-Rechavi M."/>
            <person name="Bouchez O."/>
            <person name="Lampietro C."/>
            <person name="Lopez Roques C."/>
            <person name="Donnadieu C."/>
            <person name="Postlethwait J."/>
            <person name="Bobe J."/>
            <person name="Dillon D."/>
            <person name="Chandos A."/>
            <person name="von Hippel F."/>
            <person name="Guiguen Y."/>
        </authorList>
    </citation>
    <scope>NUCLEOTIDE SEQUENCE</scope>
    <source>
        <tissue evidence="1">Blood</tissue>
    </source>
</reference>
<organism evidence="1 2">
    <name type="scientific">Dallia pectoralis</name>
    <name type="common">Alaska blackfish</name>
    <dbReference type="NCBI Taxonomy" id="75939"/>
    <lineage>
        <taxon>Eukaryota</taxon>
        <taxon>Metazoa</taxon>
        <taxon>Chordata</taxon>
        <taxon>Craniata</taxon>
        <taxon>Vertebrata</taxon>
        <taxon>Euteleostomi</taxon>
        <taxon>Actinopterygii</taxon>
        <taxon>Neopterygii</taxon>
        <taxon>Teleostei</taxon>
        <taxon>Protacanthopterygii</taxon>
        <taxon>Esociformes</taxon>
        <taxon>Umbridae</taxon>
        <taxon>Dallia</taxon>
    </lineage>
</organism>
<dbReference type="Proteomes" id="UP001157502">
    <property type="component" value="Chromosome 18"/>
</dbReference>
<proteinExistence type="predicted"/>